<reference evidence="10 11" key="1">
    <citation type="journal article" date="2019" name="Int. J. Syst. Evol. Microbiol.">
        <title>The Global Catalogue of Microorganisms (GCM) 10K type strain sequencing project: providing services to taxonomists for standard genome sequencing and annotation.</title>
        <authorList>
            <consortium name="The Broad Institute Genomics Platform"/>
            <consortium name="The Broad Institute Genome Sequencing Center for Infectious Disease"/>
            <person name="Wu L."/>
            <person name="Ma J."/>
        </authorList>
    </citation>
    <scope>NUCLEOTIDE SEQUENCE [LARGE SCALE GENOMIC DNA]</scope>
    <source>
        <strain evidence="10 11">JCM 3146</strain>
    </source>
</reference>
<dbReference type="InterPro" id="IPR000873">
    <property type="entry name" value="AMP-dep_synth/lig_dom"/>
</dbReference>
<evidence type="ECO:0000256" key="7">
    <source>
        <dbReference type="ARBA" id="ARBA00042773"/>
    </source>
</evidence>
<comment type="pathway">
    <text evidence="2">Lipid metabolism; fatty acid beta-oxidation.</text>
</comment>
<dbReference type="InterPro" id="IPR045851">
    <property type="entry name" value="AMP-bd_C_sf"/>
</dbReference>
<evidence type="ECO:0000256" key="4">
    <source>
        <dbReference type="ARBA" id="ARBA00023136"/>
    </source>
</evidence>
<name>A0ABN0VVF1_9ACTN</name>
<dbReference type="RefSeq" id="WP_252800081.1">
    <property type="nucleotide sequence ID" value="NZ_BAAABM010000007.1"/>
</dbReference>
<dbReference type="SUPFAM" id="SSF56801">
    <property type="entry name" value="Acetyl-CoA synthetase-like"/>
    <property type="match status" value="1"/>
</dbReference>
<dbReference type="Gene3D" id="3.40.50.12780">
    <property type="entry name" value="N-terminal domain of ligase-like"/>
    <property type="match status" value="1"/>
</dbReference>
<organism evidence="10 11">
    <name type="scientific">Actinoallomurus spadix</name>
    <dbReference type="NCBI Taxonomy" id="79912"/>
    <lineage>
        <taxon>Bacteria</taxon>
        <taxon>Bacillati</taxon>
        <taxon>Actinomycetota</taxon>
        <taxon>Actinomycetes</taxon>
        <taxon>Streptosporangiales</taxon>
        <taxon>Thermomonosporaceae</taxon>
        <taxon>Actinoallomurus</taxon>
    </lineage>
</organism>
<accession>A0ABN0VVF1</accession>
<sequence length="516" mass="54446">MQDRPDDAIFPQTLLDALAGASERPAFECGDRTVTRSALLETVRRLASALAAAGLGPGQGIALVTTVTPEAYAAHIAAHALGCRVVGVPPGYTAERLAAILSADIEAVLVDRPSVTPELIAAAGARPVLSLGECPAAKDLLTGAADEPLTVRGRAGDVGRLTYTSGSTGRPKGCAMTYRALTADWAYNPATWTPELVRLAHGFERGLVFGTLASAAVMHFTSLTLIAGGTGVILDPADTRPLFPYAIERHRITGTIMTVPRLYQMLDILREEPVDTGSLRAVMVSGSPVSPRRLAEAVERLGPVVYQGYGQSEAGLISVLTPEMIDEGPADVLTSVGRPLSFVDLEVRDEQGRPVGVGETGEVWLRTPSVMCGYWGDPDQTAEVLRDGMLRTRDLGRLDDRGLLHLVGRTREVIIVNAEVCYAGPIEAVLAEDPDVDQAYVVGTPDEGTGEAIHAFVVPAGDRAPDLGTLARAVRDRLGAASVPKTITVIPEAPVAASGKFDKRALLSRLPDHAGR</sequence>
<comment type="subcellular location">
    <subcellularLocation>
        <location evidence="1">Membrane</location>
        <topology evidence="1">Peripheral membrane protein</topology>
    </subcellularLocation>
</comment>
<proteinExistence type="predicted"/>
<dbReference type="EMBL" id="BAAABM010000007">
    <property type="protein sequence ID" value="GAA0318358.1"/>
    <property type="molecule type" value="Genomic_DNA"/>
</dbReference>
<keyword evidence="3 10" id="KW-0436">Ligase</keyword>
<dbReference type="GO" id="GO:0016874">
    <property type="term" value="F:ligase activity"/>
    <property type="evidence" value="ECO:0007669"/>
    <property type="project" value="UniProtKB-KW"/>
</dbReference>
<evidence type="ECO:0000259" key="8">
    <source>
        <dbReference type="Pfam" id="PF00501"/>
    </source>
</evidence>
<keyword evidence="4" id="KW-0472">Membrane</keyword>
<evidence type="ECO:0000256" key="2">
    <source>
        <dbReference type="ARBA" id="ARBA00005005"/>
    </source>
</evidence>
<dbReference type="CDD" id="cd04433">
    <property type="entry name" value="AFD_class_I"/>
    <property type="match status" value="1"/>
</dbReference>
<feature type="domain" description="AMP-dependent synthetase/ligase" evidence="8">
    <location>
        <begin position="20"/>
        <end position="375"/>
    </location>
</feature>
<dbReference type="Pfam" id="PF13193">
    <property type="entry name" value="AMP-binding_C"/>
    <property type="match status" value="1"/>
</dbReference>
<dbReference type="InterPro" id="IPR042099">
    <property type="entry name" value="ANL_N_sf"/>
</dbReference>
<evidence type="ECO:0000259" key="9">
    <source>
        <dbReference type="Pfam" id="PF13193"/>
    </source>
</evidence>
<dbReference type="Proteomes" id="UP001501822">
    <property type="component" value="Unassembled WGS sequence"/>
</dbReference>
<dbReference type="Pfam" id="PF00501">
    <property type="entry name" value="AMP-binding"/>
    <property type="match status" value="1"/>
</dbReference>
<gene>
    <name evidence="10" type="ORF">GCM10010151_05270</name>
</gene>
<dbReference type="InterPro" id="IPR025110">
    <property type="entry name" value="AMP-bd_C"/>
</dbReference>
<evidence type="ECO:0000256" key="1">
    <source>
        <dbReference type="ARBA" id="ARBA00004170"/>
    </source>
</evidence>
<feature type="domain" description="AMP-binding enzyme C-terminal" evidence="9">
    <location>
        <begin position="426"/>
        <end position="500"/>
    </location>
</feature>
<keyword evidence="11" id="KW-1185">Reference proteome</keyword>
<comment type="caution">
    <text evidence="10">The sequence shown here is derived from an EMBL/GenBank/DDBJ whole genome shotgun (WGS) entry which is preliminary data.</text>
</comment>
<evidence type="ECO:0000256" key="5">
    <source>
        <dbReference type="ARBA" id="ARBA00026121"/>
    </source>
</evidence>
<dbReference type="EC" id="6.2.1.3" evidence="5"/>
<dbReference type="Gene3D" id="3.30.300.30">
    <property type="match status" value="1"/>
</dbReference>
<protein>
    <recommendedName>
        <fullName evidence="6">Long-chain-fatty-acid--CoA ligase</fullName>
        <ecNumber evidence="5">6.2.1.3</ecNumber>
    </recommendedName>
    <alternativeName>
        <fullName evidence="7">Long-chain acyl-CoA synthetase</fullName>
    </alternativeName>
</protein>
<dbReference type="PANTHER" id="PTHR43767">
    <property type="entry name" value="LONG-CHAIN-FATTY-ACID--COA LIGASE"/>
    <property type="match status" value="1"/>
</dbReference>
<evidence type="ECO:0000256" key="6">
    <source>
        <dbReference type="ARBA" id="ARBA00039545"/>
    </source>
</evidence>
<dbReference type="InterPro" id="IPR050237">
    <property type="entry name" value="ATP-dep_AMP-bd_enzyme"/>
</dbReference>
<evidence type="ECO:0000256" key="3">
    <source>
        <dbReference type="ARBA" id="ARBA00022598"/>
    </source>
</evidence>
<dbReference type="PROSITE" id="PS00455">
    <property type="entry name" value="AMP_BINDING"/>
    <property type="match status" value="1"/>
</dbReference>
<dbReference type="InterPro" id="IPR020845">
    <property type="entry name" value="AMP-binding_CS"/>
</dbReference>
<evidence type="ECO:0000313" key="10">
    <source>
        <dbReference type="EMBL" id="GAA0318358.1"/>
    </source>
</evidence>
<dbReference type="PANTHER" id="PTHR43767:SF8">
    <property type="entry name" value="LONG-CHAIN-FATTY-ACID--COA LIGASE"/>
    <property type="match status" value="1"/>
</dbReference>
<evidence type="ECO:0000313" key="11">
    <source>
        <dbReference type="Proteomes" id="UP001501822"/>
    </source>
</evidence>